<protein>
    <recommendedName>
        <fullName evidence="6">Putative tRNA (cytidine(34)-2'-O)-methyltransferase</fullName>
        <ecNumber evidence="6">2.1.1.207</ecNumber>
    </recommendedName>
    <alternativeName>
        <fullName evidence="6">tRNA (cytidine/uridine-2'-O-)-methyltransferase</fullName>
    </alternativeName>
</protein>
<organism evidence="9 10">
    <name type="scientific">Lujinxingia litoralis</name>
    <dbReference type="NCBI Taxonomy" id="2211119"/>
    <lineage>
        <taxon>Bacteria</taxon>
        <taxon>Deltaproteobacteria</taxon>
        <taxon>Bradymonadales</taxon>
        <taxon>Lujinxingiaceae</taxon>
        <taxon>Lujinxingia</taxon>
    </lineage>
</organism>
<accession>A0A328CCU4</accession>
<comment type="subcellular location">
    <subcellularLocation>
        <location evidence="6">Cytoplasm</location>
    </subcellularLocation>
</comment>
<evidence type="ECO:0000259" key="8">
    <source>
        <dbReference type="Pfam" id="PF00588"/>
    </source>
</evidence>
<dbReference type="GO" id="GO:0002130">
    <property type="term" value="P:wobble position ribose methylation"/>
    <property type="evidence" value="ECO:0007669"/>
    <property type="project" value="TreeGrafter"/>
</dbReference>
<dbReference type="PANTHER" id="PTHR42971:SF1">
    <property type="entry name" value="TRNA (CYTIDINE(34)-2'-O)-METHYLTRANSFERASE"/>
    <property type="match status" value="1"/>
</dbReference>
<dbReference type="GO" id="GO:0042802">
    <property type="term" value="F:identical protein binding"/>
    <property type="evidence" value="ECO:0007669"/>
    <property type="project" value="UniProtKB-ARBA"/>
</dbReference>
<sequence>MAPGVSRAFSERLVGDRSSAGGLPGRGPSAPERTRRLKRRRRRLGCYASCVTLRNICAGGAKLAIRDVVATRSVLENPYKFNILEPLAEFGGPDDRRLHIVLHEPEIPGNTGNIGRLCAGTNVWLHLVKPLGFDLDDRYLKRAGLDYWPHVRISLHENFEAIEAIFPRERLHFFTKKTTRAYDQANWTPGSVLVFGKETKGLPPDVRERYEDRCFRIPTTDKVRSLNLSNACAIVLYDAMRQLDWDPLQG</sequence>
<name>A0A328CCU4_9DELT</name>
<keyword evidence="3 6" id="KW-0808">Transferase</keyword>
<dbReference type="InterPro" id="IPR029028">
    <property type="entry name" value="Alpha/beta_knot_MTases"/>
</dbReference>
<dbReference type="InterPro" id="IPR029026">
    <property type="entry name" value="tRNA_m1G_MTases_N"/>
</dbReference>
<feature type="binding site" evidence="6">
    <location>
        <position position="217"/>
    </location>
    <ligand>
        <name>S-adenosyl-L-methionine</name>
        <dbReference type="ChEBI" id="CHEBI:59789"/>
    </ligand>
</feature>
<evidence type="ECO:0000256" key="4">
    <source>
        <dbReference type="ARBA" id="ARBA00022691"/>
    </source>
</evidence>
<evidence type="ECO:0000256" key="7">
    <source>
        <dbReference type="SAM" id="MobiDB-lite"/>
    </source>
</evidence>
<dbReference type="GO" id="GO:0005737">
    <property type="term" value="C:cytoplasm"/>
    <property type="evidence" value="ECO:0007669"/>
    <property type="project" value="UniProtKB-SubCell"/>
</dbReference>
<reference evidence="9 10" key="1">
    <citation type="submission" date="2018-05" db="EMBL/GenBank/DDBJ databases">
        <title>Lujinxingia marina gen. nov. sp. nov., a new facultative anaerobic member of the class Deltaproteobacteria, and proposal of Lujinxingaceae fam. nov.</title>
        <authorList>
            <person name="Li C.-M."/>
        </authorList>
    </citation>
    <scope>NUCLEOTIDE SEQUENCE [LARGE SCALE GENOMIC DNA]</scope>
    <source>
        <strain evidence="9 10">B210</strain>
    </source>
</reference>
<dbReference type="GO" id="GO:0141098">
    <property type="term" value="F:tRNA (cytidine(34)-2'-O)-methyltransferase activity"/>
    <property type="evidence" value="ECO:0007669"/>
    <property type="project" value="RHEA"/>
</dbReference>
<feature type="region of interest" description="Disordered" evidence="7">
    <location>
        <begin position="15"/>
        <end position="36"/>
    </location>
</feature>
<feature type="domain" description="tRNA/rRNA methyltransferase SpoU type" evidence="8">
    <location>
        <begin position="98"/>
        <end position="237"/>
    </location>
</feature>
<proteinExistence type="inferred from homology"/>
<keyword evidence="5 6" id="KW-0819">tRNA processing</keyword>
<dbReference type="HAMAP" id="MF_01885">
    <property type="entry name" value="tRNA_methyltr_TrmL"/>
    <property type="match status" value="1"/>
</dbReference>
<keyword evidence="4 6" id="KW-0949">S-adenosyl-L-methionine</keyword>
<keyword evidence="2 6" id="KW-0489">Methyltransferase</keyword>
<evidence type="ECO:0000256" key="6">
    <source>
        <dbReference type="HAMAP-Rule" id="MF_01885"/>
    </source>
</evidence>
<dbReference type="FunFam" id="3.40.1280.10:FF:000002">
    <property type="entry name" value="Peptidylprolyl isomerase"/>
    <property type="match status" value="1"/>
</dbReference>
<evidence type="ECO:0000313" key="10">
    <source>
        <dbReference type="Proteomes" id="UP000249169"/>
    </source>
</evidence>
<dbReference type="EC" id="2.1.1.207" evidence="6"/>
<keyword evidence="1 6" id="KW-0963">Cytoplasm</keyword>
<evidence type="ECO:0000256" key="5">
    <source>
        <dbReference type="ARBA" id="ARBA00022694"/>
    </source>
</evidence>
<comment type="catalytic activity">
    <reaction evidence="6">
        <text>cytidine(34) in tRNA + S-adenosyl-L-methionine = 2'-O-methylcytidine(34) in tRNA + S-adenosyl-L-homocysteine + H(+)</text>
        <dbReference type="Rhea" id="RHEA:43084"/>
        <dbReference type="Rhea" id="RHEA-COMP:10331"/>
        <dbReference type="Rhea" id="RHEA-COMP:10332"/>
        <dbReference type="ChEBI" id="CHEBI:15378"/>
        <dbReference type="ChEBI" id="CHEBI:57856"/>
        <dbReference type="ChEBI" id="CHEBI:59789"/>
        <dbReference type="ChEBI" id="CHEBI:74495"/>
        <dbReference type="ChEBI" id="CHEBI:82748"/>
        <dbReference type="EC" id="2.1.1.207"/>
    </reaction>
</comment>
<dbReference type="OrthoDB" id="9789043at2"/>
<evidence type="ECO:0000256" key="2">
    <source>
        <dbReference type="ARBA" id="ARBA00022603"/>
    </source>
</evidence>
<dbReference type="Pfam" id="PF00588">
    <property type="entry name" value="SpoU_methylase"/>
    <property type="match status" value="1"/>
</dbReference>
<dbReference type="SUPFAM" id="SSF75217">
    <property type="entry name" value="alpha/beta knot"/>
    <property type="match status" value="1"/>
</dbReference>
<dbReference type="PANTHER" id="PTHR42971">
    <property type="entry name" value="TRNA (CYTIDINE(34)-2'-O)-METHYLTRANSFERASE"/>
    <property type="match status" value="1"/>
</dbReference>
<dbReference type="AlphaFoldDB" id="A0A328CCU4"/>
<dbReference type="Proteomes" id="UP000249169">
    <property type="component" value="Unassembled WGS sequence"/>
</dbReference>
<dbReference type="GO" id="GO:0003723">
    <property type="term" value="F:RNA binding"/>
    <property type="evidence" value="ECO:0007669"/>
    <property type="project" value="InterPro"/>
</dbReference>
<dbReference type="EMBL" id="QHKO01000001">
    <property type="protein sequence ID" value="RAL25091.1"/>
    <property type="molecule type" value="Genomic_DNA"/>
</dbReference>
<comment type="catalytic activity">
    <reaction evidence="6">
        <text>5-carboxymethylaminomethyluridine(34) in tRNA(Leu) + S-adenosyl-L-methionine = 5-carboxymethylaminomethyl-2'-O-methyluridine(34) in tRNA(Leu) + S-adenosyl-L-homocysteine + H(+)</text>
        <dbReference type="Rhea" id="RHEA:43088"/>
        <dbReference type="Rhea" id="RHEA-COMP:10333"/>
        <dbReference type="Rhea" id="RHEA-COMP:10334"/>
        <dbReference type="ChEBI" id="CHEBI:15378"/>
        <dbReference type="ChEBI" id="CHEBI:57856"/>
        <dbReference type="ChEBI" id="CHEBI:59789"/>
        <dbReference type="ChEBI" id="CHEBI:74508"/>
        <dbReference type="ChEBI" id="CHEBI:74511"/>
        <dbReference type="EC" id="2.1.1.207"/>
    </reaction>
</comment>
<dbReference type="Gene3D" id="3.40.1280.10">
    <property type="match status" value="1"/>
</dbReference>
<evidence type="ECO:0000313" key="9">
    <source>
        <dbReference type="EMBL" id="RAL25091.1"/>
    </source>
</evidence>
<comment type="caution">
    <text evidence="9">The sequence shown here is derived from an EMBL/GenBank/DDBJ whole genome shotgun (WGS) entry which is preliminary data.</text>
</comment>
<evidence type="ECO:0000256" key="3">
    <source>
        <dbReference type="ARBA" id="ARBA00022679"/>
    </source>
</evidence>
<feature type="binding site" evidence="6">
    <location>
        <position position="225"/>
    </location>
    <ligand>
        <name>S-adenosyl-L-methionine</name>
        <dbReference type="ChEBI" id="CHEBI:59789"/>
    </ligand>
</feature>
<dbReference type="InterPro" id="IPR016914">
    <property type="entry name" value="TrmL"/>
</dbReference>
<comment type="similarity">
    <text evidence="6">Belongs to the class IV-like SAM-binding methyltransferase superfamily. RNA methyltransferase TrmH family. TrmL subfamily.</text>
</comment>
<comment type="caution">
    <text evidence="6">Lacks conserved residue(s) required for the propagation of feature annotation.</text>
</comment>
<dbReference type="InterPro" id="IPR001537">
    <property type="entry name" value="SpoU_MeTrfase"/>
</dbReference>
<gene>
    <name evidence="9" type="ORF">DL240_02430</name>
</gene>
<keyword evidence="10" id="KW-1185">Reference proteome</keyword>
<feature type="binding site" evidence="6">
    <location>
        <position position="196"/>
    </location>
    <ligand>
        <name>S-adenosyl-L-methionine</name>
        <dbReference type="ChEBI" id="CHEBI:59789"/>
    </ligand>
</feature>
<evidence type="ECO:0000256" key="1">
    <source>
        <dbReference type="ARBA" id="ARBA00022490"/>
    </source>
</evidence>
<dbReference type="GO" id="GO:0141102">
    <property type="term" value="F:tRNA (5-carboxymethylaminomethyluridine(34)-2'-O)-methyltransferase activity"/>
    <property type="evidence" value="ECO:0007669"/>
    <property type="project" value="RHEA"/>
</dbReference>
<dbReference type="CDD" id="cd18094">
    <property type="entry name" value="SpoU-like_TrmL"/>
    <property type="match status" value="1"/>
</dbReference>
<comment type="function">
    <text evidence="6">Could methylate the ribose at the nucleotide 34 wobble position in tRNA.</text>
</comment>